<evidence type="ECO:0000256" key="1">
    <source>
        <dbReference type="SAM" id="SignalP"/>
    </source>
</evidence>
<keyword evidence="3" id="KW-1185">Reference proteome</keyword>
<evidence type="ECO:0000313" key="3">
    <source>
        <dbReference type="Proteomes" id="UP001596161"/>
    </source>
</evidence>
<organism evidence="2 3">
    <name type="scientific">Adhaeribacter terreus</name>
    <dbReference type="NCBI Taxonomy" id="529703"/>
    <lineage>
        <taxon>Bacteria</taxon>
        <taxon>Pseudomonadati</taxon>
        <taxon>Bacteroidota</taxon>
        <taxon>Cytophagia</taxon>
        <taxon>Cytophagales</taxon>
        <taxon>Hymenobacteraceae</taxon>
        <taxon>Adhaeribacter</taxon>
    </lineage>
</organism>
<gene>
    <name evidence="2" type="ORF">ACFPIB_16315</name>
</gene>
<reference evidence="3" key="1">
    <citation type="journal article" date="2019" name="Int. J. Syst. Evol. Microbiol.">
        <title>The Global Catalogue of Microorganisms (GCM) 10K type strain sequencing project: providing services to taxonomists for standard genome sequencing and annotation.</title>
        <authorList>
            <consortium name="The Broad Institute Genomics Platform"/>
            <consortium name="The Broad Institute Genome Sequencing Center for Infectious Disease"/>
            <person name="Wu L."/>
            <person name="Ma J."/>
        </authorList>
    </citation>
    <scope>NUCLEOTIDE SEQUENCE [LARGE SCALE GENOMIC DNA]</scope>
    <source>
        <strain evidence="3">KACC 12602</strain>
    </source>
</reference>
<name>A0ABW0EI91_9BACT</name>
<dbReference type="Proteomes" id="UP001596161">
    <property type="component" value="Unassembled WGS sequence"/>
</dbReference>
<dbReference type="EMBL" id="JBHSKT010000012">
    <property type="protein sequence ID" value="MFC5272180.1"/>
    <property type="molecule type" value="Genomic_DNA"/>
</dbReference>
<keyword evidence="1" id="KW-0732">Signal</keyword>
<sequence length="112" mass="12670">MKKITLIFALGLFANFAQATDNRALELTRQLAVDLQLNEGQFIQVKNLEQQKFQAMDKALLNVADAAQKAGIQLDIEVQYNRRLWALLNPAQQQAYTLMLQAVKAPENLARK</sequence>
<dbReference type="RefSeq" id="WP_378018537.1">
    <property type="nucleotide sequence ID" value="NZ_JBHSKT010000012.1"/>
</dbReference>
<accession>A0ABW0EI91</accession>
<feature type="chain" id="PRO_5047146531" description="DUF4168 domain-containing protein" evidence="1">
    <location>
        <begin position="20"/>
        <end position="112"/>
    </location>
</feature>
<proteinExistence type="predicted"/>
<evidence type="ECO:0008006" key="4">
    <source>
        <dbReference type="Google" id="ProtNLM"/>
    </source>
</evidence>
<evidence type="ECO:0000313" key="2">
    <source>
        <dbReference type="EMBL" id="MFC5272180.1"/>
    </source>
</evidence>
<comment type="caution">
    <text evidence="2">The sequence shown here is derived from an EMBL/GenBank/DDBJ whole genome shotgun (WGS) entry which is preliminary data.</text>
</comment>
<protein>
    <recommendedName>
        <fullName evidence="4">DUF4168 domain-containing protein</fullName>
    </recommendedName>
</protein>
<feature type="signal peptide" evidence="1">
    <location>
        <begin position="1"/>
        <end position="19"/>
    </location>
</feature>